<accession>A0A8J8MDJ8</accession>
<dbReference type="NCBIfam" id="TIGR01850">
    <property type="entry name" value="argC"/>
    <property type="match status" value="1"/>
</dbReference>
<comment type="similarity">
    <text evidence="7">Belongs to the NAGSA dehydrogenase family. Type 1 subfamily.</text>
</comment>
<dbReference type="Pfam" id="PF01118">
    <property type="entry name" value="Semialdhyde_dh"/>
    <property type="match status" value="1"/>
</dbReference>
<dbReference type="GO" id="GO:0006526">
    <property type="term" value="P:L-arginine biosynthetic process"/>
    <property type="evidence" value="ECO:0007669"/>
    <property type="project" value="UniProtKB-UniRule"/>
</dbReference>
<dbReference type="InterPro" id="IPR036291">
    <property type="entry name" value="NAD(P)-bd_dom_sf"/>
</dbReference>
<keyword evidence="4 7" id="KW-0521">NADP</keyword>
<name>A0A8J8MDJ8_9FIRM</name>
<dbReference type="Pfam" id="PF22698">
    <property type="entry name" value="Semialdhyde_dhC_1"/>
    <property type="match status" value="1"/>
</dbReference>
<evidence type="ECO:0000256" key="1">
    <source>
        <dbReference type="ARBA" id="ARBA00004862"/>
    </source>
</evidence>
<dbReference type="EMBL" id="CP058561">
    <property type="protein sequence ID" value="QUH30976.1"/>
    <property type="molecule type" value="Genomic_DNA"/>
</dbReference>
<comment type="subcellular location">
    <subcellularLocation>
        <location evidence="7">Cytoplasm</location>
    </subcellularLocation>
</comment>
<dbReference type="GO" id="GO:0051287">
    <property type="term" value="F:NAD binding"/>
    <property type="evidence" value="ECO:0007669"/>
    <property type="project" value="InterPro"/>
</dbReference>
<feature type="active site" evidence="7 8">
    <location>
        <position position="150"/>
    </location>
</feature>
<comment type="pathway">
    <text evidence="1 7">Amino-acid biosynthesis; L-arginine biosynthesis; N(2)-acetyl-L-ornithine from L-glutamate: step 3/4.</text>
</comment>
<dbReference type="FunFam" id="3.30.360.10:FF:000014">
    <property type="entry name" value="N-acetyl-gamma-glutamyl-phosphate reductase"/>
    <property type="match status" value="1"/>
</dbReference>
<dbReference type="InterPro" id="IPR023013">
    <property type="entry name" value="AGPR_AS"/>
</dbReference>
<dbReference type="GO" id="GO:0003942">
    <property type="term" value="F:N-acetyl-gamma-glutamyl-phosphate reductase activity"/>
    <property type="evidence" value="ECO:0007669"/>
    <property type="project" value="UniProtKB-UniRule"/>
</dbReference>
<feature type="domain" description="Semialdehyde dehydrogenase NAD-binding" evidence="9">
    <location>
        <begin position="3"/>
        <end position="142"/>
    </location>
</feature>
<dbReference type="SUPFAM" id="SSF51735">
    <property type="entry name" value="NAD(P)-binding Rossmann-fold domains"/>
    <property type="match status" value="1"/>
</dbReference>
<dbReference type="CDD" id="cd17895">
    <property type="entry name" value="AGPR_1_N"/>
    <property type="match status" value="1"/>
</dbReference>
<gene>
    <name evidence="7" type="primary">argC</name>
    <name evidence="10" type="ORF">HYG85_19445</name>
</gene>
<keyword evidence="5 7" id="KW-0560">Oxidoreductase</keyword>
<evidence type="ECO:0000313" key="11">
    <source>
        <dbReference type="Proteomes" id="UP000677305"/>
    </source>
</evidence>
<evidence type="ECO:0000256" key="4">
    <source>
        <dbReference type="ARBA" id="ARBA00022857"/>
    </source>
</evidence>
<sequence length="347" mass="38543">MIKAGIIGATGYAGQELMRLLMQHPECEVEVISSRTYKNTNYDQVYGNFMGIASDKLVDEEIDEISKKVDVLFIALPHGIASNKISSKILENTKIIDLGADYRLNDLSVYEKWYGVSHGSPELIEEAVYGLCELKRQDVKKSNLIANPGCYTTCSILSLMPLVKNNLIDKGSIIVDAKSGVTGAGRALNLGTHYTECNESIKAYKIASHRHTPEIEQELSGVTDSSISISFTPHLIPMNRGILITAYASLNKKYTYEDIKEVYEECYKDEQFIRLLPEGVFPETKWVKGSNYCDINFQIDERTNRIIVLGAIDNLIKGAAGQAVQNMNIIFGLKESTGLEVIPAFPI</sequence>
<dbReference type="KEGG" id="vgu:HYG85_19445"/>
<evidence type="ECO:0000313" key="10">
    <source>
        <dbReference type="EMBL" id="QUH30976.1"/>
    </source>
</evidence>
<protein>
    <recommendedName>
        <fullName evidence="7">N-acetyl-gamma-glutamyl-phosphate reductase</fullName>
        <shortName evidence="7">AGPR</shortName>
        <ecNumber evidence="7">1.2.1.38</ecNumber>
    </recommendedName>
    <alternativeName>
        <fullName evidence="7">N-acetyl-glutamate semialdehyde dehydrogenase</fullName>
        <shortName evidence="7">NAGSA dehydrogenase</shortName>
    </alternativeName>
</protein>
<dbReference type="InterPro" id="IPR000706">
    <property type="entry name" value="AGPR_type-1"/>
</dbReference>
<proteinExistence type="inferred from homology"/>
<evidence type="ECO:0000256" key="2">
    <source>
        <dbReference type="ARBA" id="ARBA00022571"/>
    </source>
</evidence>
<dbReference type="SMART" id="SM00859">
    <property type="entry name" value="Semialdhyde_dh"/>
    <property type="match status" value="1"/>
</dbReference>
<dbReference type="PROSITE" id="PS01224">
    <property type="entry name" value="ARGC"/>
    <property type="match status" value="1"/>
</dbReference>
<evidence type="ECO:0000256" key="5">
    <source>
        <dbReference type="ARBA" id="ARBA00023002"/>
    </source>
</evidence>
<dbReference type="SUPFAM" id="SSF55347">
    <property type="entry name" value="Glyceraldehyde-3-phosphate dehydrogenase-like, C-terminal domain"/>
    <property type="match status" value="1"/>
</dbReference>
<keyword evidence="7" id="KW-0963">Cytoplasm</keyword>
<keyword evidence="2 7" id="KW-0055">Arginine biosynthesis</keyword>
<keyword evidence="11" id="KW-1185">Reference proteome</keyword>
<dbReference type="AlphaFoldDB" id="A0A8J8MDJ8"/>
<dbReference type="Gene3D" id="3.30.360.10">
    <property type="entry name" value="Dihydrodipicolinate Reductase, domain 2"/>
    <property type="match status" value="1"/>
</dbReference>
<keyword evidence="3 7" id="KW-0028">Amino-acid biosynthesis</keyword>
<evidence type="ECO:0000256" key="7">
    <source>
        <dbReference type="HAMAP-Rule" id="MF_00150"/>
    </source>
</evidence>
<dbReference type="PANTHER" id="PTHR32338">
    <property type="entry name" value="N-ACETYL-GAMMA-GLUTAMYL-PHOSPHATE REDUCTASE, CHLOROPLASTIC-RELATED-RELATED"/>
    <property type="match status" value="1"/>
</dbReference>
<dbReference type="Gene3D" id="3.40.50.720">
    <property type="entry name" value="NAD(P)-binding Rossmann-like Domain"/>
    <property type="match status" value="1"/>
</dbReference>
<dbReference type="UniPathway" id="UPA00068">
    <property type="reaction ID" value="UER00108"/>
</dbReference>
<evidence type="ECO:0000259" key="9">
    <source>
        <dbReference type="SMART" id="SM00859"/>
    </source>
</evidence>
<dbReference type="GO" id="GO:0005737">
    <property type="term" value="C:cytoplasm"/>
    <property type="evidence" value="ECO:0007669"/>
    <property type="project" value="UniProtKB-SubCell"/>
</dbReference>
<dbReference type="CDD" id="cd23934">
    <property type="entry name" value="AGPR_1_C"/>
    <property type="match status" value="1"/>
</dbReference>
<evidence type="ECO:0000256" key="6">
    <source>
        <dbReference type="ARBA" id="ARBA00050557"/>
    </source>
</evidence>
<dbReference type="HAMAP" id="MF_00150">
    <property type="entry name" value="ArgC_type1"/>
    <property type="match status" value="1"/>
</dbReference>
<dbReference type="InterPro" id="IPR058924">
    <property type="entry name" value="AGPR_dimerisation_dom"/>
</dbReference>
<dbReference type="InterPro" id="IPR000534">
    <property type="entry name" value="Semialdehyde_DH_NAD-bd"/>
</dbReference>
<dbReference type="Proteomes" id="UP000677305">
    <property type="component" value="Chromosome"/>
</dbReference>
<dbReference type="RefSeq" id="WP_212691077.1">
    <property type="nucleotide sequence ID" value="NZ_CP058561.1"/>
</dbReference>
<evidence type="ECO:0000256" key="8">
    <source>
        <dbReference type="PROSITE-ProRule" id="PRU10010"/>
    </source>
</evidence>
<dbReference type="GO" id="GO:0070401">
    <property type="term" value="F:NADP+ binding"/>
    <property type="evidence" value="ECO:0007669"/>
    <property type="project" value="InterPro"/>
</dbReference>
<dbReference type="PANTHER" id="PTHR32338:SF10">
    <property type="entry name" value="N-ACETYL-GAMMA-GLUTAMYL-PHOSPHATE REDUCTASE, CHLOROPLASTIC-RELATED"/>
    <property type="match status" value="1"/>
</dbReference>
<comment type="catalytic activity">
    <reaction evidence="6 7">
        <text>N-acetyl-L-glutamate 5-semialdehyde + phosphate + NADP(+) = N-acetyl-L-glutamyl 5-phosphate + NADPH + H(+)</text>
        <dbReference type="Rhea" id="RHEA:21588"/>
        <dbReference type="ChEBI" id="CHEBI:15378"/>
        <dbReference type="ChEBI" id="CHEBI:29123"/>
        <dbReference type="ChEBI" id="CHEBI:43474"/>
        <dbReference type="ChEBI" id="CHEBI:57783"/>
        <dbReference type="ChEBI" id="CHEBI:57936"/>
        <dbReference type="ChEBI" id="CHEBI:58349"/>
        <dbReference type="EC" id="1.2.1.38"/>
    </reaction>
</comment>
<evidence type="ECO:0000256" key="3">
    <source>
        <dbReference type="ARBA" id="ARBA00022605"/>
    </source>
</evidence>
<dbReference type="EC" id="1.2.1.38" evidence="7"/>
<comment type="function">
    <text evidence="7">Catalyzes the NADPH-dependent reduction of N-acetyl-5-glutamyl phosphate to yield N-acetyl-L-glutamate 5-semialdehyde.</text>
</comment>
<organism evidence="10 11">
    <name type="scientific">Vallitalea guaymasensis</name>
    <dbReference type="NCBI Taxonomy" id="1185412"/>
    <lineage>
        <taxon>Bacteria</taxon>
        <taxon>Bacillati</taxon>
        <taxon>Bacillota</taxon>
        <taxon>Clostridia</taxon>
        <taxon>Lachnospirales</taxon>
        <taxon>Vallitaleaceae</taxon>
        <taxon>Vallitalea</taxon>
    </lineage>
</organism>
<reference evidence="10 11" key="1">
    <citation type="submission" date="2020-07" db="EMBL/GenBank/DDBJ databases">
        <title>Vallitalea guaymasensis genome.</title>
        <authorList>
            <person name="Postec A."/>
        </authorList>
    </citation>
    <scope>NUCLEOTIDE SEQUENCE [LARGE SCALE GENOMIC DNA]</scope>
    <source>
        <strain evidence="10 11">Ra1766G1</strain>
    </source>
</reference>
<dbReference type="InterPro" id="IPR050085">
    <property type="entry name" value="AGPR"/>
</dbReference>